<dbReference type="CDD" id="cd01065">
    <property type="entry name" value="NAD_bind_Shikimate_DH"/>
    <property type="match status" value="1"/>
</dbReference>
<dbReference type="Proteomes" id="UP001596083">
    <property type="component" value="Unassembled WGS sequence"/>
</dbReference>
<gene>
    <name evidence="4" type="ORF">ACFP1Z_04740</name>
</gene>
<dbReference type="SUPFAM" id="SSF51735">
    <property type="entry name" value="NAD(P)-binding Rossmann-fold domains"/>
    <property type="match status" value="1"/>
</dbReference>
<keyword evidence="2" id="KW-0057">Aromatic amino acid biosynthesis</keyword>
<evidence type="ECO:0000256" key="2">
    <source>
        <dbReference type="ARBA" id="ARBA00023141"/>
    </source>
</evidence>
<dbReference type="RefSeq" id="WP_390314582.1">
    <property type="nucleotide sequence ID" value="NZ_JBHSPB010000002.1"/>
</dbReference>
<dbReference type="InterPro" id="IPR036291">
    <property type="entry name" value="NAD(P)-bd_dom_sf"/>
</dbReference>
<keyword evidence="2" id="KW-0028">Amino-acid biosynthesis</keyword>
<proteinExistence type="predicted"/>
<dbReference type="Gene3D" id="3.40.50.10860">
    <property type="entry name" value="Leucine Dehydrogenase, chain A, domain 1"/>
    <property type="match status" value="1"/>
</dbReference>
<reference evidence="5" key="1">
    <citation type="journal article" date="2019" name="Int. J. Syst. Evol. Microbiol.">
        <title>The Global Catalogue of Microorganisms (GCM) 10K type strain sequencing project: providing services to taxonomists for standard genome sequencing and annotation.</title>
        <authorList>
            <consortium name="The Broad Institute Genomics Platform"/>
            <consortium name="The Broad Institute Genome Sequencing Center for Infectious Disease"/>
            <person name="Wu L."/>
            <person name="Ma J."/>
        </authorList>
    </citation>
    <scope>NUCLEOTIDE SEQUENCE [LARGE SCALE GENOMIC DNA]</scope>
    <source>
        <strain evidence="5">CGMCC 4.7304</strain>
    </source>
</reference>
<name>A0ABW0YXG4_9ACTN</name>
<feature type="domain" description="Shikimate dehydrogenase substrate binding N-terminal" evidence="3">
    <location>
        <begin position="20"/>
        <end position="102"/>
    </location>
</feature>
<dbReference type="SUPFAM" id="SSF53223">
    <property type="entry name" value="Aminoacid dehydrogenase-like, N-terminal domain"/>
    <property type="match status" value="1"/>
</dbReference>
<comment type="caution">
    <text evidence="4">The sequence shown here is derived from an EMBL/GenBank/DDBJ whole genome shotgun (WGS) entry which is preliminary data.</text>
</comment>
<dbReference type="Gene3D" id="3.40.50.720">
    <property type="entry name" value="NAD(P)-binding Rossmann-like Domain"/>
    <property type="match status" value="1"/>
</dbReference>
<evidence type="ECO:0000256" key="1">
    <source>
        <dbReference type="ARBA" id="ARBA00004871"/>
    </source>
</evidence>
<accession>A0ABW0YXG4</accession>
<comment type="pathway">
    <text evidence="1">Metabolic intermediate biosynthesis; chorismate biosynthesis; chorismate from D-erythrose 4-phosphate and phosphoenolpyruvate: step 4/7.</text>
</comment>
<dbReference type="InterPro" id="IPR022893">
    <property type="entry name" value="Shikimate_DH_fam"/>
</dbReference>
<evidence type="ECO:0000259" key="3">
    <source>
        <dbReference type="Pfam" id="PF08501"/>
    </source>
</evidence>
<evidence type="ECO:0000313" key="4">
    <source>
        <dbReference type="EMBL" id="MFC5719493.1"/>
    </source>
</evidence>
<dbReference type="InterPro" id="IPR013708">
    <property type="entry name" value="Shikimate_DH-bd_N"/>
</dbReference>
<organism evidence="4 5">
    <name type="scientific">Streptomyces gamaensis</name>
    <dbReference type="NCBI Taxonomy" id="1763542"/>
    <lineage>
        <taxon>Bacteria</taxon>
        <taxon>Bacillati</taxon>
        <taxon>Actinomycetota</taxon>
        <taxon>Actinomycetes</taxon>
        <taxon>Kitasatosporales</taxon>
        <taxon>Streptomycetaceae</taxon>
        <taxon>Streptomyces</taxon>
    </lineage>
</organism>
<dbReference type="InterPro" id="IPR046346">
    <property type="entry name" value="Aminoacid_DH-like_N_sf"/>
</dbReference>
<protein>
    <submittedName>
        <fullName evidence="4">Shikimate dehydrogenase family protein</fullName>
    </submittedName>
</protein>
<sequence length="286" mass="29484">MRPDVPSSVTVSGTTRLLAVLGDPVAQVRAPALLNPLFARLGHDAVLVPVHASPEDLPAVVRGLKRVRNLDGLLVTVPHKIAALRFADVVGATAAAVGSTNALRREADGRWRAENFDGSGFVAGLRAAGHDPEGRRAVLAGAGGAGSAVAAALLEAGVARLTVCDPDSARLRALCARLERYRPGRTAAAAPADLPGRGPLGDCDLAVNATPLGMRPDDPLPFPPQELPPGAVVADIVMKPEWTPLLTAAAGLGLTVHHGHHMLDHQLGFYCGFFGFGEVRDGGPAG</sequence>
<keyword evidence="5" id="KW-1185">Reference proteome</keyword>
<dbReference type="PANTHER" id="PTHR21089:SF1">
    <property type="entry name" value="BIFUNCTIONAL 3-DEHYDROQUINATE DEHYDRATASE_SHIKIMATE DEHYDROGENASE, CHLOROPLASTIC"/>
    <property type="match status" value="1"/>
</dbReference>
<dbReference type="Pfam" id="PF08501">
    <property type="entry name" value="Shikimate_dh_N"/>
    <property type="match status" value="1"/>
</dbReference>
<dbReference type="EMBL" id="JBHSPB010000002">
    <property type="protein sequence ID" value="MFC5719493.1"/>
    <property type="molecule type" value="Genomic_DNA"/>
</dbReference>
<dbReference type="PANTHER" id="PTHR21089">
    <property type="entry name" value="SHIKIMATE DEHYDROGENASE"/>
    <property type="match status" value="1"/>
</dbReference>
<evidence type="ECO:0000313" key="5">
    <source>
        <dbReference type="Proteomes" id="UP001596083"/>
    </source>
</evidence>